<accession>A0A1D2JQ15</accession>
<protein>
    <submittedName>
        <fullName evidence="2">Uncharacterized protein</fullName>
    </submittedName>
</protein>
<dbReference type="EMBL" id="LZYO01000003">
    <property type="protein sequence ID" value="ODH45290.1"/>
    <property type="molecule type" value="Genomic_DNA"/>
</dbReference>
<evidence type="ECO:0000256" key="1">
    <source>
        <dbReference type="SAM" id="MobiDB-lite"/>
    </source>
</evidence>
<feature type="compositionally biased region" description="Basic and acidic residues" evidence="1">
    <location>
        <begin position="75"/>
        <end position="87"/>
    </location>
</feature>
<proteinExistence type="predicted"/>
<name>A0A1D2JQ15_PARBR</name>
<comment type="caution">
    <text evidence="2">The sequence shown here is derived from an EMBL/GenBank/DDBJ whole genome shotgun (WGS) entry which is preliminary data.</text>
</comment>
<feature type="region of interest" description="Disordered" evidence="1">
    <location>
        <begin position="74"/>
        <end position="93"/>
    </location>
</feature>
<dbReference type="Proteomes" id="UP000242814">
    <property type="component" value="Unassembled WGS sequence"/>
</dbReference>
<evidence type="ECO:0000313" key="3">
    <source>
        <dbReference type="Proteomes" id="UP000242814"/>
    </source>
</evidence>
<organism evidence="2 3">
    <name type="scientific">Paracoccidioides brasiliensis</name>
    <dbReference type="NCBI Taxonomy" id="121759"/>
    <lineage>
        <taxon>Eukaryota</taxon>
        <taxon>Fungi</taxon>
        <taxon>Dikarya</taxon>
        <taxon>Ascomycota</taxon>
        <taxon>Pezizomycotina</taxon>
        <taxon>Eurotiomycetes</taxon>
        <taxon>Eurotiomycetidae</taxon>
        <taxon>Onygenales</taxon>
        <taxon>Ajellomycetaceae</taxon>
        <taxon>Paracoccidioides</taxon>
    </lineage>
</organism>
<dbReference type="AlphaFoldDB" id="A0A1D2JQ15"/>
<dbReference type="VEuPathDB" id="FungiDB:PADG_11626"/>
<gene>
    <name evidence="2" type="ORF">ACO22_00168</name>
</gene>
<evidence type="ECO:0000313" key="2">
    <source>
        <dbReference type="EMBL" id="ODH45290.1"/>
    </source>
</evidence>
<feature type="region of interest" description="Disordered" evidence="1">
    <location>
        <begin position="1"/>
        <end position="32"/>
    </location>
</feature>
<sequence>MGVMPSVKYDDTSTSSYFRKNSFDRGTRSTQSQIPKALCQELPNTVPFVKDAPPRRVPIVATFPETAIMRTRHGVHPESGFRCKQDPDQIQPN</sequence>
<reference evidence="2 3" key="1">
    <citation type="submission" date="2016-06" db="EMBL/GenBank/DDBJ databases">
        <authorList>
            <person name="Kjaerup R.B."/>
            <person name="Dalgaard T.S."/>
            <person name="Juul-Madsen H.R."/>
        </authorList>
    </citation>
    <scope>NUCLEOTIDE SEQUENCE [LARGE SCALE GENOMIC DNA]</scope>
    <source>
        <strain evidence="2 3">Pb300</strain>
    </source>
</reference>